<evidence type="ECO:0000313" key="1">
    <source>
        <dbReference type="EMBL" id="MCC2615028.1"/>
    </source>
</evidence>
<sequence length="136" mass="14973">MRTLFHRLTLVILLLSLVGQVGWSVAGECDMPMTSTQVQSAQSPDNHDDSMMHAGHADMAQMDHDRMQHDNSMSHDCGGCCDTQCHCLDSACSSHGVAIFATFVGVNKLYPERFENLWVAYTGALQTSLYRPPIVA</sequence>
<name>A0ABS8G3C4_9ALTE</name>
<accession>A0ABS8G3C4</accession>
<dbReference type="Proteomes" id="UP001520878">
    <property type="component" value="Unassembled WGS sequence"/>
</dbReference>
<organism evidence="1 2">
    <name type="scientific">Fluctibacter halophilus</name>
    <dbReference type="NCBI Taxonomy" id="226011"/>
    <lineage>
        <taxon>Bacteria</taxon>
        <taxon>Pseudomonadati</taxon>
        <taxon>Pseudomonadota</taxon>
        <taxon>Gammaproteobacteria</taxon>
        <taxon>Alteromonadales</taxon>
        <taxon>Alteromonadaceae</taxon>
        <taxon>Fluctibacter</taxon>
    </lineage>
</organism>
<evidence type="ECO:0008006" key="3">
    <source>
        <dbReference type="Google" id="ProtNLM"/>
    </source>
</evidence>
<comment type="caution">
    <text evidence="1">The sequence shown here is derived from an EMBL/GenBank/DDBJ whole genome shotgun (WGS) entry which is preliminary data.</text>
</comment>
<gene>
    <name evidence="1" type="ORF">LJ739_02075</name>
</gene>
<dbReference type="RefSeq" id="WP_229156941.1">
    <property type="nucleotide sequence ID" value="NZ_JAJEWP010000001.1"/>
</dbReference>
<protein>
    <recommendedName>
        <fullName evidence="3">DUF2946 domain-containing protein</fullName>
    </recommendedName>
</protein>
<evidence type="ECO:0000313" key="2">
    <source>
        <dbReference type="Proteomes" id="UP001520878"/>
    </source>
</evidence>
<dbReference type="EMBL" id="JAJEWP010000001">
    <property type="protein sequence ID" value="MCC2615028.1"/>
    <property type="molecule type" value="Genomic_DNA"/>
</dbReference>
<keyword evidence="2" id="KW-1185">Reference proteome</keyword>
<reference evidence="1 2" key="1">
    <citation type="submission" date="2021-10" db="EMBL/GenBank/DDBJ databases">
        <title>Draft genome of Aestuariibacter halophilus JC2043.</title>
        <authorList>
            <person name="Emsley S.A."/>
            <person name="Pfannmuller K.M."/>
            <person name="Ushijima B."/>
            <person name="Saw J.H."/>
            <person name="Videau P."/>
        </authorList>
    </citation>
    <scope>NUCLEOTIDE SEQUENCE [LARGE SCALE GENOMIC DNA]</scope>
    <source>
        <strain evidence="1 2">JC2043</strain>
    </source>
</reference>
<proteinExistence type="predicted"/>